<dbReference type="Proteomes" id="UP000034613">
    <property type="component" value="Unassembled WGS sequence"/>
</dbReference>
<accession>A0A0G0SE43</accession>
<name>A0A0G0SE43_9BACT</name>
<evidence type="ECO:0000313" key="1">
    <source>
        <dbReference type="EMBL" id="KKR63178.1"/>
    </source>
</evidence>
<dbReference type="EMBL" id="LBZB01000010">
    <property type="protein sequence ID" value="KKR63178.1"/>
    <property type="molecule type" value="Genomic_DNA"/>
</dbReference>
<dbReference type="AlphaFoldDB" id="A0A0G0SE43"/>
<gene>
    <name evidence="1" type="ORF">UU03_C0010G0007</name>
</gene>
<sequence length="85" mass="9278">MNLPRIAELVEDLSCLSAIAFAMAEGQAQRQITIRLDLKRNLCQVGFGSKGDGWFAPAGHLLRLVVYIHAVEERASGVNWAGLGR</sequence>
<comment type="caution">
    <text evidence="1">The sequence shown here is derived from an EMBL/GenBank/DDBJ whole genome shotgun (WGS) entry which is preliminary data.</text>
</comment>
<organism evidence="1 2">
    <name type="scientific">Candidatus Woesebacteria bacterium GW2011_GWA1_40_45</name>
    <dbReference type="NCBI Taxonomy" id="1618554"/>
    <lineage>
        <taxon>Bacteria</taxon>
        <taxon>Candidatus Woeseibacteriota</taxon>
    </lineage>
</organism>
<proteinExistence type="predicted"/>
<evidence type="ECO:0000313" key="2">
    <source>
        <dbReference type="Proteomes" id="UP000034613"/>
    </source>
</evidence>
<reference evidence="1 2" key="1">
    <citation type="journal article" date="2015" name="Nature">
        <title>rRNA introns, odd ribosomes, and small enigmatic genomes across a large radiation of phyla.</title>
        <authorList>
            <person name="Brown C.T."/>
            <person name="Hug L.A."/>
            <person name="Thomas B.C."/>
            <person name="Sharon I."/>
            <person name="Castelle C.J."/>
            <person name="Singh A."/>
            <person name="Wilkins M.J."/>
            <person name="Williams K.H."/>
            <person name="Banfield J.F."/>
        </authorList>
    </citation>
    <scope>NUCLEOTIDE SEQUENCE [LARGE SCALE GENOMIC DNA]</scope>
</reference>
<protein>
    <submittedName>
        <fullName evidence="1">Uncharacterized protein</fullName>
    </submittedName>
</protein>